<feature type="coiled-coil region" evidence="4">
    <location>
        <begin position="579"/>
        <end position="662"/>
    </location>
</feature>
<feature type="compositionally biased region" description="Low complexity" evidence="5">
    <location>
        <begin position="2162"/>
        <end position="2172"/>
    </location>
</feature>
<keyword evidence="9" id="KW-1185">Reference proteome</keyword>
<sequence length="2207" mass="240396">MADDNPAPDAQEIQRLVLAAADAADARQQQSAPTSADATMQDSTATPAVAPTVTSTPLHVQLPPHISADQLTLALTTLSDAEPRPLITTERIQSPDADLVLHLYDIAVRSLGWKEQISTLQEAQQGSQAAQQAAQDLSHQLEQELEKERTAALEASRLKDSLQTEVVNLQTQIGSLQTSLENEKREHEAAKQTSSELAAELTASQAQTAALKIDVETERRAKELVQSEKDRLSAELVGVSAQLTTLKSSTETGVRQAAEVRGRLEKSEQEKRDILASLQREREESTRKAEEINTLLTRNRDARQEISRLATEVQESRSQENIAKFKVQGLEQEIQLTKKDAEWAHDQLLKLNETSATFRATKRAELSRVQADLDMARQEAAVARSKVESLQAAYNEASTRLSQTSDKVAELSGRLASQEDSFRSEVSSQSQLVKLLERRAEHASQRIAELEDQWEEVLEQCRQREQEAWTETEKEAKLREALAKENHELSEALDRLAEGVGIGQSQRENGDAFLDQTLDAASDAGVDFDVRSTASTPRRAGLMGTASSFNNSFGISPTAEIANRIRKSGKSFSQIYMELAKTQEELRRERLESKRLTSVLAQVMDELQDRAPQLQAQREETERLATDLDEMVGQVAIASQERDTAQAEAKRLQLDLERIGRENGFMSQQLADFGRQVRELTKAIIMRDDPDAAARLEDDGSLLAELDAIAPLPEALPESDTQAVITNELVTFHSLTELCSQNARLLQVTRQLGAKMEEEERNYRARLAEDQDDAVNEARDLIVRLEDEVRQERYKVEEVSKERDLFRQLCATGGRSGDAKAGEEAPSSANVATSSGLPLAEYEALRSRHERLKTDTDAELSRYREEVRSLQIEMSKTTVTSAREQALRQAAEDKYANLQRTFELTKTDLDDLSKRATQLQENLARRDVSVQMLEEQLIQAQSSQEQLRTQVASLQAEKEIWKSSESKLLEENRAMQVERNNLQELVRTTQAMQTELEQGGRDIKSRLEQDVKRLEEINEDLRSRLAAEQDLYRQLSLRREIETKDLQSRIDLSSSELSSAREALAIARTSADHTQLRVEDLTRQLESTQEKLGIYERRDQLSRDPVAFRAQADVELSREEQLEIELADLKAGRAAAQLEVRKSKLEVEQALAAVAEKDAALASLTQEHEQLRNSTSSELSSKAAEIDALQQQISSASSQLSAVQVELQDLKQQLDTERAAFQAEKKSLEDAITELGTVEERARAEQEDVKGEIRKHVQAAKAAQLKLDEVTKQVETLTTDLADAREQLKKVRQEAGALRSSKDLAEAEWGREKASWDAVRQALEREKSDLKHRIDDLTIQNQILHTHLEAINAQADQMRQAAAAPLPSADVDMELDQASNTVAASSESAPAAAAEGAEPTVEPTAQAAGASSEGTGDSAAARTAGEATTSEAPAAPATDVVQVKKEETSTSGSELAHSLMKRRVDELHEVVGFLRREKGVVESNLEINKQDVSRLKQTVEHLNKTLAETRSELDAERTKNVSTASSATQHSELLEKINQLNELRENYSTLQESANRADARIVQLDSELRAANTELEPVREQLRNAQIELEASQAELNVLREDSKRWQSRAQSLLQTHGINEEMQKVEQQRAEAQQKVEETEKSLKEKEAATEALKTELEASKTKFEALREQARTRIAAERKAVAEIQEKLAALQREKDEDAAKYEEAIATHGANLAQLVIERDALKEQLEKAQAAAATSAVEGIAPASGTESTTADDTTAPATLDGDESAASATAGQQAAIEAAVAEAQKQFEEIKAKLEAEKAEAEVMRDKHLQRGKEFLRDRRAAEAEVKARDETIAQLKQQFTENNAEAIEKAVQERLAAANGTVTGTHAADTDSEVAALRMRVAELEGKLQAAETRIRELEAQLASAGSGEPISADVAELKRAHAEELQQLQASLEDKYAQAPAARGEDGDIESQVQLRLKELEDEREVAVQEAIAAAVSARETELKAQYDETAKARFEAGKNEANLRNTLMIKQKDNKIAKLTAEIAALKGEEAPGASGGAAPGSTPTGPAAAAAGAAAGGGAGGGLPTRPGVFSRGAAQAGRATARPVVARPIPTGPANATTAGGGGGGGAANTTPTTIASIRGAAAAGRGGRIANAAARGGRGGATAGAKRKLSAQGLATAAGNAGNAGGAEAGQGGAKKPRAAGAPVAIKRPGQGGQGS</sequence>
<feature type="coiled-coil region" evidence="4">
    <location>
        <begin position="359"/>
        <end position="407"/>
    </location>
</feature>
<evidence type="ECO:0000256" key="3">
    <source>
        <dbReference type="ARBA" id="ARBA00023242"/>
    </source>
</evidence>
<dbReference type="GO" id="GO:0017056">
    <property type="term" value="F:structural constituent of nuclear pore"/>
    <property type="evidence" value="ECO:0007669"/>
    <property type="project" value="TreeGrafter"/>
</dbReference>
<keyword evidence="3" id="KW-0539">Nucleus</keyword>
<feature type="region of interest" description="Disordered" evidence="5">
    <location>
        <begin position="21"/>
        <end position="46"/>
    </location>
</feature>
<feature type="compositionally biased region" description="Low complexity" evidence="5">
    <location>
        <begin position="2048"/>
        <end position="2062"/>
    </location>
</feature>
<dbReference type="RefSeq" id="XP_029737027.1">
    <property type="nucleotide sequence ID" value="XM_029886714.1"/>
</dbReference>
<evidence type="ECO:0000313" key="8">
    <source>
        <dbReference type="EMBL" id="TKY85042.1"/>
    </source>
</evidence>
<name>A0A4U7KPX3_9BASI</name>
<dbReference type="InterPro" id="IPR012929">
    <property type="entry name" value="Nucleoprot-TPR/MLP1-2_dom"/>
</dbReference>
<feature type="region of interest" description="Disordered" evidence="5">
    <location>
        <begin position="2142"/>
        <end position="2207"/>
    </location>
</feature>
<feature type="coiled-coil region" evidence="4">
    <location>
        <begin position="264"/>
        <end position="319"/>
    </location>
</feature>
<feature type="coiled-coil region" evidence="4">
    <location>
        <begin position="1071"/>
        <end position="1340"/>
    </location>
</feature>
<feature type="compositionally biased region" description="Gly residues" evidence="5">
    <location>
        <begin position="2173"/>
        <end position="2184"/>
    </location>
</feature>
<dbReference type="Gene3D" id="1.10.287.1490">
    <property type="match status" value="1"/>
</dbReference>
<organism evidence="8 9">
    <name type="scientific">Sporisorium graminicola</name>
    <dbReference type="NCBI Taxonomy" id="280036"/>
    <lineage>
        <taxon>Eukaryota</taxon>
        <taxon>Fungi</taxon>
        <taxon>Dikarya</taxon>
        <taxon>Basidiomycota</taxon>
        <taxon>Ustilaginomycotina</taxon>
        <taxon>Ustilaginomycetes</taxon>
        <taxon>Ustilaginales</taxon>
        <taxon>Ustilaginaceae</taxon>
        <taxon>Sporisorium</taxon>
    </lineage>
</organism>
<dbReference type="InterPro" id="IPR057974">
    <property type="entry name" value="NUA/TPR/MLP1-2-like_dom"/>
</dbReference>
<feature type="compositionally biased region" description="Polar residues" evidence="5">
    <location>
        <begin position="27"/>
        <end position="42"/>
    </location>
</feature>
<accession>A0A4U7KPX3</accession>
<feature type="domain" description="NUA/TPR/MLP1-2-like" evidence="7">
    <location>
        <begin position="648"/>
        <end position="761"/>
    </location>
</feature>
<feature type="compositionally biased region" description="Basic and acidic residues" evidence="5">
    <location>
        <begin position="181"/>
        <end position="190"/>
    </location>
</feature>
<evidence type="ECO:0000256" key="1">
    <source>
        <dbReference type="ARBA" id="ARBA00004123"/>
    </source>
</evidence>
<dbReference type="GO" id="GO:0006606">
    <property type="term" value="P:protein import into nucleus"/>
    <property type="evidence" value="ECO:0007669"/>
    <property type="project" value="InterPro"/>
</dbReference>
<comment type="caution">
    <text evidence="8">The sequence shown here is derived from an EMBL/GenBank/DDBJ whole genome shotgun (WGS) entry which is preliminary data.</text>
</comment>
<protein>
    <submittedName>
        <fullName evidence="8">Uncharacterized protein</fullName>
    </submittedName>
</protein>
<keyword evidence="2 4" id="KW-0175">Coiled coil</keyword>
<feature type="region of interest" description="Disordered" evidence="5">
    <location>
        <begin position="1739"/>
        <end position="1774"/>
    </location>
</feature>
<feature type="coiled-coil region" evidence="4">
    <location>
        <begin position="1778"/>
        <end position="1844"/>
    </location>
</feature>
<evidence type="ECO:0000256" key="2">
    <source>
        <dbReference type="ARBA" id="ARBA00023054"/>
    </source>
</evidence>
<feature type="compositionally biased region" description="Low complexity" evidence="5">
    <location>
        <begin position="1423"/>
        <end position="1438"/>
    </location>
</feature>
<feature type="region of interest" description="Disordered" evidence="5">
    <location>
        <begin position="1379"/>
        <end position="1457"/>
    </location>
</feature>
<feature type="compositionally biased region" description="Low complexity" evidence="5">
    <location>
        <begin position="1381"/>
        <end position="1405"/>
    </location>
</feature>
<feature type="compositionally biased region" description="Gly residues" evidence="5">
    <location>
        <begin position="2063"/>
        <end position="2072"/>
    </location>
</feature>
<feature type="region of interest" description="Disordered" evidence="5">
    <location>
        <begin position="178"/>
        <end position="199"/>
    </location>
</feature>
<feature type="compositionally biased region" description="Low complexity" evidence="5">
    <location>
        <begin position="1747"/>
        <end position="1774"/>
    </location>
</feature>
<feature type="region of interest" description="Disordered" evidence="5">
    <location>
        <begin position="814"/>
        <end position="834"/>
    </location>
</feature>
<evidence type="ECO:0000259" key="7">
    <source>
        <dbReference type="Pfam" id="PF25785"/>
    </source>
</evidence>
<feature type="coiled-coil region" evidence="4">
    <location>
        <begin position="433"/>
        <end position="499"/>
    </location>
</feature>
<comment type="subcellular location">
    <subcellularLocation>
        <location evidence="1">Nucleus</location>
    </subcellularLocation>
</comment>
<dbReference type="EMBL" id="SRRM01000021">
    <property type="protein sequence ID" value="TKY85042.1"/>
    <property type="molecule type" value="Genomic_DNA"/>
</dbReference>
<dbReference type="OrthoDB" id="343070at2759"/>
<feature type="compositionally biased region" description="Low complexity" evidence="5">
    <location>
        <begin position="2081"/>
        <end position="2108"/>
    </location>
</feature>
<dbReference type="Proteomes" id="UP000306050">
    <property type="component" value="Chromosome SGRAM_8"/>
</dbReference>
<feature type="coiled-coil region" evidence="4">
    <location>
        <begin position="1873"/>
        <end position="1977"/>
    </location>
</feature>
<dbReference type="GeneID" id="40729017"/>
<evidence type="ECO:0000256" key="5">
    <source>
        <dbReference type="SAM" id="MobiDB-lite"/>
    </source>
</evidence>
<feature type="region of interest" description="Disordered" evidence="5">
    <location>
        <begin position="2039"/>
        <end position="2122"/>
    </location>
</feature>
<dbReference type="KEGG" id="sgra:EX895_006122"/>
<dbReference type="GO" id="GO:0006406">
    <property type="term" value="P:mRNA export from nucleus"/>
    <property type="evidence" value="ECO:0007669"/>
    <property type="project" value="TreeGrafter"/>
</dbReference>
<evidence type="ECO:0000256" key="4">
    <source>
        <dbReference type="SAM" id="Coils"/>
    </source>
</evidence>
<feature type="coiled-coil region" evidence="4">
    <location>
        <begin position="853"/>
        <end position="1038"/>
    </location>
</feature>
<dbReference type="PANTHER" id="PTHR18898">
    <property type="entry name" value="NUCLEOPROTEIN TPR-RELATED"/>
    <property type="match status" value="1"/>
</dbReference>
<proteinExistence type="predicted"/>
<dbReference type="Pfam" id="PF25785">
    <property type="entry name" value="TPR"/>
    <property type="match status" value="1"/>
</dbReference>
<dbReference type="Pfam" id="PF07926">
    <property type="entry name" value="TPR_MLP1_2"/>
    <property type="match status" value="1"/>
</dbReference>
<dbReference type="GO" id="GO:0005643">
    <property type="term" value="C:nuclear pore"/>
    <property type="evidence" value="ECO:0007669"/>
    <property type="project" value="TreeGrafter"/>
</dbReference>
<feature type="coiled-coil region" evidence="4">
    <location>
        <begin position="768"/>
        <end position="802"/>
    </location>
</feature>
<feature type="domain" description="Nucleoprotein TPR/MLP1-2" evidence="6">
    <location>
        <begin position="1224"/>
        <end position="1350"/>
    </location>
</feature>
<evidence type="ECO:0000259" key="6">
    <source>
        <dbReference type="Pfam" id="PF07926"/>
    </source>
</evidence>
<gene>
    <name evidence="8" type="ORF">EX895_006122</name>
</gene>
<dbReference type="PANTHER" id="PTHR18898:SF2">
    <property type="entry name" value="NUCLEOPROTEIN TPR"/>
    <property type="match status" value="1"/>
</dbReference>
<reference evidence="8 9" key="1">
    <citation type="submission" date="2019-05" db="EMBL/GenBank/DDBJ databases">
        <title>Sporisorium graminicola CBS 10092 draft sequencing and annotation.</title>
        <authorList>
            <person name="Solano-Gonzalez S."/>
            <person name="Caddick M.X."/>
            <person name="Darby A."/>
        </authorList>
    </citation>
    <scope>NUCLEOTIDE SEQUENCE [LARGE SCALE GENOMIC DNA]</scope>
    <source>
        <strain evidence="8 9">CBS 10092</strain>
    </source>
</reference>
<evidence type="ECO:0000313" key="9">
    <source>
        <dbReference type="Proteomes" id="UP000306050"/>
    </source>
</evidence>